<dbReference type="AlphaFoldDB" id="A0A929RVD6"/>
<protein>
    <submittedName>
        <fullName evidence="6">Efflux RND transporter periplasmic adaptor subunit</fullName>
    </submittedName>
</protein>
<dbReference type="Pfam" id="PF25973">
    <property type="entry name" value="BSH_CzcB"/>
    <property type="match status" value="1"/>
</dbReference>
<keyword evidence="3" id="KW-1133">Transmembrane helix</keyword>
<evidence type="ECO:0000313" key="6">
    <source>
        <dbReference type="EMBL" id="MBF0969947.1"/>
    </source>
</evidence>
<dbReference type="InterPro" id="IPR058647">
    <property type="entry name" value="BSH_CzcB-like"/>
</dbReference>
<dbReference type="PANTHER" id="PTHR30469:SF33">
    <property type="entry name" value="SLR1207 PROTEIN"/>
    <property type="match status" value="1"/>
</dbReference>
<organism evidence="6 7">
    <name type="scientific">Alloprevotella tannerae</name>
    <dbReference type="NCBI Taxonomy" id="76122"/>
    <lineage>
        <taxon>Bacteria</taxon>
        <taxon>Pseudomonadati</taxon>
        <taxon>Bacteroidota</taxon>
        <taxon>Bacteroidia</taxon>
        <taxon>Bacteroidales</taxon>
        <taxon>Prevotellaceae</taxon>
        <taxon>Alloprevotella</taxon>
    </lineage>
</organism>
<evidence type="ECO:0000259" key="4">
    <source>
        <dbReference type="Pfam" id="PF25973"/>
    </source>
</evidence>
<dbReference type="Pfam" id="PF25975">
    <property type="entry name" value="CzcB_C"/>
    <property type="match status" value="1"/>
</dbReference>
<evidence type="ECO:0000313" key="7">
    <source>
        <dbReference type="Proteomes" id="UP000704068"/>
    </source>
</evidence>
<sequence>MKKFFKWSLLVFVAILFIGTFVFLYQRSKQEEISYETYTAAINNLEQTSVVTGSVEPRNEVHIKPQISGIISELYKKAGDEVKEGEIIAKIKVIPDMSTLSAAENRLRLARINYSQAQTDFGREKKLYESRLISAEEYEKSLQTLRQTKEEVAAAADALEIAKTGVSKYQMAMSTTLIKSTVNGLILDIPIKVGESVIMSNSFNDGTTIATVANMNDLIFKGSIDETEVDRVHKGMPMQITIGALQGKKFDAILEYIAPKVNSTASAANQFEIKAAVKINNKATIRSGYSANAQIVLDKLQQVLTIPEGAIEYEKGKPYVYVLTKEKPQTFNRREIKTGMSDGINIQVLSGLKVGDKVRGNQSQKTE</sequence>
<evidence type="ECO:0000256" key="3">
    <source>
        <dbReference type="SAM" id="Phobius"/>
    </source>
</evidence>
<keyword evidence="2" id="KW-0175">Coiled coil</keyword>
<dbReference type="InterPro" id="IPR006143">
    <property type="entry name" value="RND_pump_MFP"/>
</dbReference>
<dbReference type="Gene3D" id="2.40.50.100">
    <property type="match status" value="1"/>
</dbReference>
<accession>A0A929RVD6</accession>
<dbReference type="PANTHER" id="PTHR30469">
    <property type="entry name" value="MULTIDRUG RESISTANCE PROTEIN MDTA"/>
    <property type="match status" value="1"/>
</dbReference>
<dbReference type="InterPro" id="IPR058649">
    <property type="entry name" value="CzcB_C"/>
</dbReference>
<evidence type="ECO:0000256" key="2">
    <source>
        <dbReference type="SAM" id="Coils"/>
    </source>
</evidence>
<dbReference type="EMBL" id="JABZGR010000005">
    <property type="protein sequence ID" value="MBF0969947.1"/>
    <property type="molecule type" value="Genomic_DNA"/>
</dbReference>
<keyword evidence="3" id="KW-0472">Membrane</keyword>
<feature type="domain" description="CzcB-like barrel-sandwich hybrid" evidence="4">
    <location>
        <begin position="60"/>
        <end position="198"/>
    </location>
</feature>
<feature type="domain" description="CzcB-like C-terminal circularly permuted SH3-like" evidence="5">
    <location>
        <begin position="304"/>
        <end position="358"/>
    </location>
</feature>
<feature type="coiled-coil region" evidence="2">
    <location>
        <begin position="100"/>
        <end position="162"/>
    </location>
</feature>
<comment type="caution">
    <text evidence="6">The sequence shown here is derived from an EMBL/GenBank/DDBJ whole genome shotgun (WGS) entry which is preliminary data.</text>
</comment>
<gene>
    <name evidence="6" type="ORF">HXK21_02740</name>
</gene>
<dbReference type="SUPFAM" id="SSF111369">
    <property type="entry name" value="HlyD-like secretion proteins"/>
    <property type="match status" value="1"/>
</dbReference>
<evidence type="ECO:0000259" key="5">
    <source>
        <dbReference type="Pfam" id="PF25975"/>
    </source>
</evidence>
<proteinExistence type="inferred from homology"/>
<feature type="transmembrane region" description="Helical" evidence="3">
    <location>
        <begin position="7"/>
        <end position="25"/>
    </location>
</feature>
<dbReference type="GO" id="GO:1990281">
    <property type="term" value="C:efflux pump complex"/>
    <property type="evidence" value="ECO:0007669"/>
    <property type="project" value="TreeGrafter"/>
</dbReference>
<dbReference type="Gene3D" id="1.10.287.470">
    <property type="entry name" value="Helix hairpin bin"/>
    <property type="match status" value="1"/>
</dbReference>
<name>A0A929RVD6_9BACT</name>
<keyword evidence="3" id="KW-0812">Transmembrane</keyword>
<dbReference type="Gene3D" id="2.40.30.170">
    <property type="match status" value="1"/>
</dbReference>
<reference evidence="6" key="1">
    <citation type="submission" date="2020-04" db="EMBL/GenBank/DDBJ databases">
        <title>Deep metagenomics examines the oral microbiome during advanced dental caries in children, revealing novel taxa and co-occurrences with host molecules.</title>
        <authorList>
            <person name="Baker J.L."/>
            <person name="Morton J.T."/>
            <person name="Dinis M."/>
            <person name="Alvarez R."/>
            <person name="Tran N.C."/>
            <person name="Knight R."/>
            <person name="Edlund A."/>
        </authorList>
    </citation>
    <scope>NUCLEOTIDE SEQUENCE</scope>
    <source>
        <strain evidence="6">JCVI_34_bin.1</strain>
    </source>
</reference>
<dbReference type="NCBIfam" id="TIGR01730">
    <property type="entry name" value="RND_mfp"/>
    <property type="match status" value="1"/>
</dbReference>
<comment type="similarity">
    <text evidence="1">Belongs to the membrane fusion protein (MFP) (TC 8.A.1) family.</text>
</comment>
<dbReference type="GO" id="GO:0015562">
    <property type="term" value="F:efflux transmembrane transporter activity"/>
    <property type="evidence" value="ECO:0007669"/>
    <property type="project" value="TreeGrafter"/>
</dbReference>
<dbReference type="RefSeq" id="WP_296089431.1">
    <property type="nucleotide sequence ID" value="NZ_CAUSTY010000008.1"/>
</dbReference>
<evidence type="ECO:0000256" key="1">
    <source>
        <dbReference type="ARBA" id="ARBA00009477"/>
    </source>
</evidence>
<dbReference type="Gene3D" id="6.20.50.140">
    <property type="match status" value="1"/>
</dbReference>
<dbReference type="Proteomes" id="UP000704068">
    <property type="component" value="Unassembled WGS sequence"/>
</dbReference>